<evidence type="ECO:0000313" key="2">
    <source>
        <dbReference type="EMBL" id="KAF2837086.1"/>
    </source>
</evidence>
<dbReference type="Pfam" id="PF00106">
    <property type="entry name" value="adh_short"/>
    <property type="match status" value="1"/>
</dbReference>
<organism evidence="2 3">
    <name type="scientific">Patellaria atrata CBS 101060</name>
    <dbReference type="NCBI Taxonomy" id="1346257"/>
    <lineage>
        <taxon>Eukaryota</taxon>
        <taxon>Fungi</taxon>
        <taxon>Dikarya</taxon>
        <taxon>Ascomycota</taxon>
        <taxon>Pezizomycotina</taxon>
        <taxon>Dothideomycetes</taxon>
        <taxon>Dothideomycetes incertae sedis</taxon>
        <taxon>Patellariales</taxon>
        <taxon>Patellariaceae</taxon>
        <taxon>Patellaria</taxon>
    </lineage>
</organism>
<sequence>MAPGASDYLYFLWTQWFVRPAYPSTSWEGKTVVVTGANVGLGREAVRHFVRLGVEKVIMGVRSMEKGEEARKDIERTEKRKGVMEVWQVDLESYESVRQFVKRVEGLDRIDAVVENAGKATQKFHLAEDQESTVTVNVISTFLMALLLLPKLRAVGKKYNIQPRLAIVSSEVHAWSEFKERDEPGQLFEEVLADPKKSNMDDRYPLSKLLEVLFIQELVKQRAPSGYPVIINFLNPGFCHSGLARDLGLGIAVLKFFMARRTDIGARTLVHAASAGPESHGKYLSDCTVSTPGGLAASKRSEELRVRVWKDLSGVLEKIEPGVLEKI</sequence>
<evidence type="ECO:0000256" key="1">
    <source>
        <dbReference type="ARBA" id="ARBA00023002"/>
    </source>
</evidence>
<dbReference type="OrthoDB" id="542013at2759"/>
<keyword evidence="1" id="KW-0560">Oxidoreductase</keyword>
<gene>
    <name evidence="2" type="ORF">M501DRAFT_986884</name>
</gene>
<name>A0A9P4VL40_9PEZI</name>
<dbReference type="PANTHER" id="PTHR43157:SF31">
    <property type="entry name" value="PHOSPHATIDYLINOSITOL-GLYCAN BIOSYNTHESIS CLASS F PROTEIN"/>
    <property type="match status" value="1"/>
</dbReference>
<evidence type="ECO:0000313" key="3">
    <source>
        <dbReference type="Proteomes" id="UP000799429"/>
    </source>
</evidence>
<proteinExistence type="predicted"/>
<reference evidence="2" key="1">
    <citation type="journal article" date="2020" name="Stud. Mycol.">
        <title>101 Dothideomycetes genomes: a test case for predicting lifestyles and emergence of pathogens.</title>
        <authorList>
            <person name="Haridas S."/>
            <person name="Albert R."/>
            <person name="Binder M."/>
            <person name="Bloem J."/>
            <person name="Labutti K."/>
            <person name="Salamov A."/>
            <person name="Andreopoulos B."/>
            <person name="Baker S."/>
            <person name="Barry K."/>
            <person name="Bills G."/>
            <person name="Bluhm B."/>
            <person name="Cannon C."/>
            <person name="Castanera R."/>
            <person name="Culley D."/>
            <person name="Daum C."/>
            <person name="Ezra D."/>
            <person name="Gonzalez J."/>
            <person name="Henrissat B."/>
            <person name="Kuo A."/>
            <person name="Liang C."/>
            <person name="Lipzen A."/>
            <person name="Lutzoni F."/>
            <person name="Magnuson J."/>
            <person name="Mondo S."/>
            <person name="Nolan M."/>
            <person name="Ohm R."/>
            <person name="Pangilinan J."/>
            <person name="Park H.-J."/>
            <person name="Ramirez L."/>
            <person name="Alfaro M."/>
            <person name="Sun H."/>
            <person name="Tritt A."/>
            <person name="Yoshinaga Y."/>
            <person name="Zwiers L.-H."/>
            <person name="Turgeon B."/>
            <person name="Goodwin S."/>
            <person name="Spatafora J."/>
            <person name="Crous P."/>
            <person name="Grigoriev I."/>
        </authorList>
    </citation>
    <scope>NUCLEOTIDE SEQUENCE</scope>
    <source>
        <strain evidence="2">CBS 101060</strain>
    </source>
</reference>
<dbReference type="Proteomes" id="UP000799429">
    <property type="component" value="Unassembled WGS sequence"/>
</dbReference>
<protein>
    <submittedName>
        <fullName evidence="2">Short-chain dehydrogenase/reductase-like protein</fullName>
    </submittedName>
</protein>
<dbReference type="InterPro" id="IPR036291">
    <property type="entry name" value="NAD(P)-bd_dom_sf"/>
</dbReference>
<comment type="caution">
    <text evidence="2">The sequence shown here is derived from an EMBL/GenBank/DDBJ whole genome shotgun (WGS) entry which is preliminary data.</text>
</comment>
<dbReference type="PANTHER" id="PTHR43157">
    <property type="entry name" value="PHOSPHATIDYLINOSITOL-GLYCAN BIOSYNTHESIS CLASS F PROTEIN-RELATED"/>
    <property type="match status" value="1"/>
</dbReference>
<dbReference type="EMBL" id="MU006101">
    <property type="protein sequence ID" value="KAF2837086.1"/>
    <property type="molecule type" value="Genomic_DNA"/>
</dbReference>
<dbReference type="AlphaFoldDB" id="A0A9P4VL40"/>
<accession>A0A9P4VL40</accession>
<dbReference type="Gene3D" id="3.40.50.720">
    <property type="entry name" value="NAD(P)-binding Rossmann-like Domain"/>
    <property type="match status" value="1"/>
</dbReference>
<dbReference type="InterPro" id="IPR002347">
    <property type="entry name" value="SDR_fam"/>
</dbReference>
<dbReference type="SUPFAM" id="SSF51735">
    <property type="entry name" value="NAD(P)-binding Rossmann-fold domains"/>
    <property type="match status" value="1"/>
</dbReference>
<keyword evidence="3" id="KW-1185">Reference proteome</keyword>
<dbReference type="PRINTS" id="PR00081">
    <property type="entry name" value="GDHRDH"/>
</dbReference>
<dbReference type="GO" id="GO:0016491">
    <property type="term" value="F:oxidoreductase activity"/>
    <property type="evidence" value="ECO:0007669"/>
    <property type="project" value="UniProtKB-KW"/>
</dbReference>